<feature type="compositionally biased region" description="Basic residues" evidence="8">
    <location>
        <begin position="502"/>
        <end position="511"/>
    </location>
</feature>
<feature type="compositionally biased region" description="Basic and acidic residues" evidence="8">
    <location>
        <begin position="1"/>
        <end position="11"/>
    </location>
</feature>
<feature type="region of interest" description="Disordered" evidence="8">
    <location>
        <begin position="1"/>
        <end position="37"/>
    </location>
</feature>
<keyword evidence="5" id="KW-0067">ATP-binding</keyword>
<evidence type="ECO:0000256" key="6">
    <source>
        <dbReference type="ARBA" id="ARBA00022884"/>
    </source>
</evidence>
<protein>
    <recommendedName>
        <fullName evidence="1">RNA helicase</fullName>
        <ecNumber evidence="1">3.6.4.13</ecNumber>
    </recommendedName>
</protein>
<evidence type="ECO:0000256" key="4">
    <source>
        <dbReference type="ARBA" id="ARBA00022806"/>
    </source>
</evidence>
<proteinExistence type="inferred from homology"/>
<dbReference type="GO" id="GO:0003724">
    <property type="term" value="F:RNA helicase activity"/>
    <property type="evidence" value="ECO:0007669"/>
    <property type="project" value="UniProtKB-EC"/>
</dbReference>
<keyword evidence="13" id="KW-1185">Reference proteome</keyword>
<dbReference type="PROSITE" id="PS00690">
    <property type="entry name" value="DEAH_ATP_HELICASE"/>
    <property type="match status" value="1"/>
</dbReference>
<dbReference type="Pfam" id="PF21010">
    <property type="entry name" value="HA2_C"/>
    <property type="match status" value="1"/>
</dbReference>
<evidence type="ECO:0000313" key="13">
    <source>
        <dbReference type="Proteomes" id="UP000193920"/>
    </source>
</evidence>
<dbReference type="PROSITE" id="PS51194">
    <property type="entry name" value="HELICASE_CTER"/>
    <property type="match status" value="1"/>
</dbReference>
<keyword evidence="3 12" id="KW-0378">Hydrolase</keyword>
<dbReference type="PROSITE" id="PS50908">
    <property type="entry name" value="RWD"/>
    <property type="match status" value="1"/>
</dbReference>
<feature type="domain" description="RWD" evidence="9">
    <location>
        <begin position="362"/>
        <end position="461"/>
    </location>
</feature>
<dbReference type="Pfam" id="PF07717">
    <property type="entry name" value="OB_NTP_bind"/>
    <property type="match status" value="1"/>
</dbReference>
<dbReference type="PROSITE" id="PS51192">
    <property type="entry name" value="HELICASE_ATP_BIND_1"/>
    <property type="match status" value="1"/>
</dbReference>
<dbReference type="InterPro" id="IPR001650">
    <property type="entry name" value="Helicase_C-like"/>
</dbReference>
<feature type="region of interest" description="Disordered" evidence="8">
    <location>
        <begin position="482"/>
        <end position="514"/>
    </location>
</feature>
<dbReference type="InterPro" id="IPR048333">
    <property type="entry name" value="HA2_WH"/>
</dbReference>
<evidence type="ECO:0000259" key="10">
    <source>
        <dbReference type="PROSITE" id="PS51192"/>
    </source>
</evidence>
<dbReference type="STRING" id="1754190.A0A1Y2EXP2"/>
<organism evidence="12 13">
    <name type="scientific">Neocallimastix californiae</name>
    <dbReference type="NCBI Taxonomy" id="1754190"/>
    <lineage>
        <taxon>Eukaryota</taxon>
        <taxon>Fungi</taxon>
        <taxon>Fungi incertae sedis</taxon>
        <taxon>Chytridiomycota</taxon>
        <taxon>Chytridiomycota incertae sedis</taxon>
        <taxon>Neocallimastigomycetes</taxon>
        <taxon>Neocallimastigales</taxon>
        <taxon>Neocallimastigaceae</taxon>
        <taxon>Neocallimastix</taxon>
    </lineage>
</organism>
<dbReference type="SUPFAM" id="SSF54495">
    <property type="entry name" value="UBC-like"/>
    <property type="match status" value="1"/>
</dbReference>
<dbReference type="SMART" id="SM00490">
    <property type="entry name" value="HELICc"/>
    <property type="match status" value="1"/>
</dbReference>
<reference evidence="12 13" key="1">
    <citation type="submission" date="2016-08" db="EMBL/GenBank/DDBJ databases">
        <title>A Parts List for Fungal Cellulosomes Revealed by Comparative Genomics.</title>
        <authorList>
            <consortium name="DOE Joint Genome Institute"/>
            <person name="Haitjema C.H."/>
            <person name="Gilmore S.P."/>
            <person name="Henske J.K."/>
            <person name="Solomon K.V."/>
            <person name="De Groot R."/>
            <person name="Kuo A."/>
            <person name="Mondo S.J."/>
            <person name="Salamov A.A."/>
            <person name="Labutti K."/>
            <person name="Zhao Z."/>
            <person name="Chiniquy J."/>
            <person name="Barry K."/>
            <person name="Brewer H.M."/>
            <person name="Purvine S.O."/>
            <person name="Wright A.T."/>
            <person name="Boxma B."/>
            <person name="Van Alen T."/>
            <person name="Hackstein J.H."/>
            <person name="Baker S.E."/>
            <person name="Grigoriev I.V."/>
            <person name="O'Malley M.A."/>
        </authorList>
    </citation>
    <scope>NUCLEOTIDE SEQUENCE [LARGE SCALE GENOMIC DNA]</scope>
    <source>
        <strain evidence="12 13">G1</strain>
    </source>
</reference>
<dbReference type="InterPro" id="IPR014001">
    <property type="entry name" value="Helicase_ATP-bd"/>
</dbReference>
<dbReference type="OrthoDB" id="5600252at2759"/>
<feature type="domain" description="Helicase C-terminal" evidence="11">
    <location>
        <begin position="806"/>
        <end position="973"/>
    </location>
</feature>
<dbReference type="EMBL" id="MCOG01000025">
    <property type="protein sequence ID" value="ORY75575.1"/>
    <property type="molecule type" value="Genomic_DNA"/>
</dbReference>
<feature type="non-terminal residue" evidence="12">
    <location>
        <position position="1"/>
    </location>
</feature>
<dbReference type="Proteomes" id="UP000193920">
    <property type="component" value="Unassembled WGS sequence"/>
</dbReference>
<evidence type="ECO:0000259" key="9">
    <source>
        <dbReference type="PROSITE" id="PS50908"/>
    </source>
</evidence>
<dbReference type="GO" id="GO:1990904">
    <property type="term" value="C:ribonucleoprotein complex"/>
    <property type="evidence" value="ECO:0007669"/>
    <property type="project" value="UniProtKB-ARBA"/>
</dbReference>
<dbReference type="SUPFAM" id="SSF54768">
    <property type="entry name" value="dsRNA-binding domain-like"/>
    <property type="match status" value="1"/>
</dbReference>
<feature type="domain" description="Helicase ATP-binding" evidence="10">
    <location>
        <begin position="555"/>
        <end position="722"/>
    </location>
</feature>
<dbReference type="InterPro" id="IPR016135">
    <property type="entry name" value="UBQ-conjugating_enzyme/RWD"/>
</dbReference>
<evidence type="ECO:0000259" key="11">
    <source>
        <dbReference type="PROSITE" id="PS51194"/>
    </source>
</evidence>
<dbReference type="Pfam" id="PF24385">
    <property type="entry name" value="DSRM_DHX29"/>
    <property type="match status" value="1"/>
</dbReference>
<dbReference type="Gene3D" id="3.30.160.20">
    <property type="match status" value="1"/>
</dbReference>
<dbReference type="GO" id="GO:0003723">
    <property type="term" value="F:RNA binding"/>
    <property type="evidence" value="ECO:0007669"/>
    <property type="project" value="UniProtKB-KW"/>
</dbReference>
<dbReference type="Gene3D" id="3.10.110.10">
    <property type="entry name" value="Ubiquitin Conjugating Enzyme"/>
    <property type="match status" value="1"/>
</dbReference>
<name>A0A1Y2EXP2_9FUNG</name>
<feature type="non-terminal residue" evidence="12">
    <location>
        <position position="1253"/>
    </location>
</feature>
<dbReference type="InterPro" id="IPR006575">
    <property type="entry name" value="RWD_dom"/>
</dbReference>
<dbReference type="SMART" id="SM00487">
    <property type="entry name" value="DEXDc"/>
    <property type="match status" value="1"/>
</dbReference>
<feature type="compositionally biased region" description="Basic and acidic residues" evidence="8">
    <location>
        <begin position="487"/>
        <end position="500"/>
    </location>
</feature>
<dbReference type="AlphaFoldDB" id="A0A1Y2EXP2"/>
<dbReference type="EC" id="3.6.4.13" evidence="1"/>
<dbReference type="Pfam" id="PF00270">
    <property type="entry name" value="DEAD"/>
    <property type="match status" value="1"/>
</dbReference>
<evidence type="ECO:0000256" key="1">
    <source>
        <dbReference type="ARBA" id="ARBA00012552"/>
    </source>
</evidence>
<dbReference type="PANTHER" id="PTHR18934:SF145">
    <property type="entry name" value="ATP-DEPENDENT RNA HELICASE DHX57-RELATED"/>
    <property type="match status" value="1"/>
</dbReference>
<dbReference type="Pfam" id="PF00271">
    <property type="entry name" value="Helicase_C"/>
    <property type="match status" value="1"/>
</dbReference>
<sequence length="1253" mass="144606">STPTKEVEDKKGKKNNKNNDKNNNSQQSMTPKKKLFGSWTGKTPLSLLHEHCQKNGWSKPSLNVLNTSGKYQCHITLFKKDLKTGENRRVTFSCDKICDTEQEAKQYCATYTLYRVNSHMPMHRVLPPDHSKYWHELDEKRKESGKDKEYLYLADPFEARNVLAKIKNEKVAEHEKRKEEKEKRRDNLPKLHISPDLRQKIEDLIRDYKLDISEFATGKSSNDDGDEEKELDGHERRKIVKSLVKKGFREANIKEALKFTSNYKDALNWLIINLPEDVSNSQINLVQRNTKASSLKNEYMYNRIISLGYLQEKTEELLEKTDYNEYETMIELYYDYITKNGVETTTIECDYSQEEIDGMKNDEIFVLQSTYENQFSQPNEQTLSVVISNIKAEGETRLNIHIPKSCNYPFAIPAIAIWNDKIPLYIRRHLMLKLGELASTILGACMVFDLVSWLEQNIDNIIKNPPNLIAVYDDKKVITTKKSTNNKKNDSSSKSKENTTAKKSKSKKRKAIKNDPEVNEHLLKKLKEKEKEPKYIDMLKYREKLPSYKYQDPIIDGLEENQVIIISGETGCGKSTQTPQFILDHFIKNNKGSLCNIYCTQPRRISAMSLAARVAAERNEEVGESIGYIIRGESVQSKDTHLTFITTGVLLRILLNDPDLNSISHIIVDEVHERNVDTDFLLIFLKELISRRKDVKVILMSATLNSELFSSYFDDAPVFEIPGFTYPVKEVYLEDIYELIDYEPRYESSKKDKDKDKSLTKEDEEMWAKYYSTRGYNSNTLRKIQRYDKESMKVSANIINYELIGKVVEYICNKESTGDILIFLPGVMEIRKCMETLRGMYIPALEILPLHANLTPQEQYKVFKEFKNKRKVIVSTNVAETSVTIDGITHVIDSGRVKEMKYNVSQSMMTLVEEWASRASCKQRRGRAGRTQPGTCYKVYTHRTEEVLMLETTEPEILRTPLDQLCLQIKAMGINDVVDFLLKAIDPPAFANIDMSIKNLKEIKALDSNEKLTPMGYHMSTIPADLRIGKTLLYGCILQCIDPILTICSALSCKSPFVMPIDHREEVELIKKKFDIEKSDLLTDYNAFSQWYDIHKTGTKSEERAFCEENFLSMNTLYSILSLKKQYYQNLKDIGFINDSVNKHSEEYPIIKAALVAGMYPNILKVKHPETSYIETLQGNVARDFEAKNIKLYSKNDGRLFIHPSSVNFSVNKFEDGFLLYFNKVQTTKAYVRDCTMVSAYPIFLFGGEITTD</sequence>
<dbReference type="FunFam" id="1.20.120.1080:FF:000002">
    <property type="entry name" value="Putative ATP-dependent RNA helicase DHX36"/>
    <property type="match status" value="1"/>
</dbReference>
<evidence type="ECO:0000256" key="2">
    <source>
        <dbReference type="ARBA" id="ARBA00022741"/>
    </source>
</evidence>
<dbReference type="SMART" id="SM00847">
    <property type="entry name" value="HA2"/>
    <property type="match status" value="1"/>
</dbReference>
<dbReference type="InterPro" id="IPR002464">
    <property type="entry name" value="DNA/RNA_helicase_DEAH_CS"/>
</dbReference>
<keyword evidence="4" id="KW-0347">Helicase</keyword>
<dbReference type="SMART" id="SM00591">
    <property type="entry name" value="RWD"/>
    <property type="match status" value="1"/>
</dbReference>
<dbReference type="GO" id="GO:0005524">
    <property type="term" value="F:ATP binding"/>
    <property type="evidence" value="ECO:0007669"/>
    <property type="project" value="UniProtKB-KW"/>
</dbReference>
<evidence type="ECO:0000256" key="8">
    <source>
        <dbReference type="SAM" id="MobiDB-lite"/>
    </source>
</evidence>
<evidence type="ECO:0000256" key="3">
    <source>
        <dbReference type="ARBA" id="ARBA00022801"/>
    </source>
</evidence>
<evidence type="ECO:0000256" key="7">
    <source>
        <dbReference type="ARBA" id="ARBA00060772"/>
    </source>
</evidence>
<dbReference type="Gene3D" id="1.20.120.1080">
    <property type="match status" value="1"/>
</dbReference>
<evidence type="ECO:0000313" key="12">
    <source>
        <dbReference type="EMBL" id="ORY75575.1"/>
    </source>
</evidence>
<dbReference type="Pfam" id="PF05773">
    <property type="entry name" value="RWD"/>
    <property type="match status" value="1"/>
</dbReference>
<comment type="caution">
    <text evidence="12">The sequence shown here is derived from an EMBL/GenBank/DDBJ whole genome shotgun (WGS) entry which is preliminary data.</text>
</comment>
<dbReference type="CDD" id="cd17917">
    <property type="entry name" value="DEXHc_RHA-like"/>
    <property type="match status" value="1"/>
</dbReference>
<dbReference type="CDD" id="cd18791">
    <property type="entry name" value="SF2_C_RHA"/>
    <property type="match status" value="1"/>
</dbReference>
<comment type="similarity">
    <text evidence="7">Belongs to the DExH box helicase family.</text>
</comment>
<feature type="region of interest" description="Disordered" evidence="8">
    <location>
        <begin position="171"/>
        <end position="191"/>
    </location>
</feature>
<accession>A0A1Y2EXP2</accession>
<dbReference type="InterPro" id="IPR011545">
    <property type="entry name" value="DEAD/DEAH_box_helicase_dom"/>
</dbReference>
<gene>
    <name evidence="12" type="ORF">LY90DRAFT_346060</name>
</gene>
<dbReference type="InterPro" id="IPR056328">
    <property type="entry name" value="DSRM_DHX29"/>
</dbReference>
<dbReference type="Pfam" id="PF04408">
    <property type="entry name" value="WHD_HA2"/>
    <property type="match status" value="1"/>
</dbReference>
<dbReference type="InterPro" id="IPR007502">
    <property type="entry name" value="Helicase-assoc_dom"/>
</dbReference>
<keyword evidence="6" id="KW-0694">RNA-binding</keyword>
<dbReference type="SUPFAM" id="SSF52540">
    <property type="entry name" value="P-loop containing nucleoside triphosphate hydrolases"/>
    <property type="match status" value="1"/>
</dbReference>
<dbReference type="Gene3D" id="3.40.50.300">
    <property type="entry name" value="P-loop containing nucleotide triphosphate hydrolases"/>
    <property type="match status" value="2"/>
</dbReference>
<dbReference type="GO" id="GO:0016787">
    <property type="term" value="F:hydrolase activity"/>
    <property type="evidence" value="ECO:0007669"/>
    <property type="project" value="UniProtKB-KW"/>
</dbReference>
<dbReference type="InterPro" id="IPR011709">
    <property type="entry name" value="DEAD-box_helicase_OB_fold"/>
</dbReference>
<dbReference type="FunFam" id="3.40.50.300:FF:000526">
    <property type="entry name" value="DExH-box ATP-dependent RNA helicase DExH3"/>
    <property type="match status" value="1"/>
</dbReference>
<keyword evidence="2" id="KW-0547">Nucleotide-binding</keyword>
<evidence type="ECO:0000256" key="5">
    <source>
        <dbReference type="ARBA" id="ARBA00022840"/>
    </source>
</evidence>
<dbReference type="InterPro" id="IPR027417">
    <property type="entry name" value="P-loop_NTPase"/>
</dbReference>
<dbReference type="PANTHER" id="PTHR18934">
    <property type="entry name" value="ATP-DEPENDENT RNA HELICASE"/>
    <property type="match status" value="1"/>
</dbReference>